<keyword evidence="2" id="KW-1185">Reference proteome</keyword>
<proteinExistence type="predicted"/>
<gene>
    <name evidence="1" type="ORF">F4821DRAFT_105111</name>
</gene>
<name>A0ACC0D4N7_9PEZI</name>
<dbReference type="Proteomes" id="UP001497680">
    <property type="component" value="Unassembled WGS sequence"/>
</dbReference>
<reference evidence="1 2" key="1">
    <citation type="journal article" date="2022" name="New Phytol.">
        <title>Ecological generalism drives hyperdiversity of secondary metabolite gene clusters in xylarialean endophytes.</title>
        <authorList>
            <person name="Franco M.E.E."/>
            <person name="Wisecaver J.H."/>
            <person name="Arnold A.E."/>
            <person name="Ju Y.M."/>
            <person name="Slot J.C."/>
            <person name="Ahrendt S."/>
            <person name="Moore L.P."/>
            <person name="Eastman K.E."/>
            <person name="Scott K."/>
            <person name="Konkel Z."/>
            <person name="Mondo S.J."/>
            <person name="Kuo A."/>
            <person name="Hayes R.D."/>
            <person name="Haridas S."/>
            <person name="Andreopoulos B."/>
            <person name="Riley R."/>
            <person name="LaButti K."/>
            <person name="Pangilinan J."/>
            <person name="Lipzen A."/>
            <person name="Amirebrahimi M."/>
            <person name="Yan J."/>
            <person name="Adam C."/>
            <person name="Keymanesh K."/>
            <person name="Ng V."/>
            <person name="Louie K."/>
            <person name="Northen T."/>
            <person name="Drula E."/>
            <person name="Henrissat B."/>
            <person name="Hsieh H.M."/>
            <person name="Youens-Clark K."/>
            <person name="Lutzoni F."/>
            <person name="Miadlikowska J."/>
            <person name="Eastwood D.C."/>
            <person name="Hamelin R.C."/>
            <person name="Grigoriev I.V."/>
            <person name="U'Ren J.M."/>
        </authorList>
    </citation>
    <scope>NUCLEOTIDE SEQUENCE [LARGE SCALE GENOMIC DNA]</scope>
    <source>
        <strain evidence="1 2">ER1909</strain>
    </source>
</reference>
<accession>A0ACC0D4N7</accession>
<evidence type="ECO:0000313" key="1">
    <source>
        <dbReference type="EMBL" id="KAI6087533.1"/>
    </source>
</evidence>
<organism evidence="1 2">
    <name type="scientific">Hypoxylon rubiginosum</name>
    <dbReference type="NCBI Taxonomy" id="110542"/>
    <lineage>
        <taxon>Eukaryota</taxon>
        <taxon>Fungi</taxon>
        <taxon>Dikarya</taxon>
        <taxon>Ascomycota</taxon>
        <taxon>Pezizomycotina</taxon>
        <taxon>Sordariomycetes</taxon>
        <taxon>Xylariomycetidae</taxon>
        <taxon>Xylariales</taxon>
        <taxon>Hypoxylaceae</taxon>
        <taxon>Hypoxylon</taxon>
    </lineage>
</organism>
<dbReference type="EMBL" id="MU394307">
    <property type="protein sequence ID" value="KAI6087533.1"/>
    <property type="molecule type" value="Genomic_DNA"/>
</dbReference>
<protein>
    <submittedName>
        <fullName evidence="1">Uncharacterized protein</fullName>
    </submittedName>
</protein>
<sequence length="173" mass="19213">MASADSPALPPGIESAGVTLNLEEALDFIKDKAKRDPGKDAVWGRSIVEAICACFTGDKKLLPVYKFTIQFLDVFWGLLFGRINGPSPWQEWLIHPPSGTDDKKIDVQALYKSVKDFEDPELALTESLRHFSPIKVLAITLPADVSLPAASKHSQDDEPLLREVKRCRVKLED</sequence>
<comment type="caution">
    <text evidence="1">The sequence shown here is derived from an EMBL/GenBank/DDBJ whole genome shotgun (WGS) entry which is preliminary data.</text>
</comment>
<evidence type="ECO:0000313" key="2">
    <source>
        <dbReference type="Proteomes" id="UP001497680"/>
    </source>
</evidence>